<comment type="caution">
    <text evidence="2">The sequence shown here is derived from an EMBL/GenBank/DDBJ whole genome shotgun (WGS) entry which is preliminary data.</text>
</comment>
<feature type="region of interest" description="Disordered" evidence="1">
    <location>
        <begin position="56"/>
        <end position="79"/>
    </location>
</feature>
<dbReference type="EMBL" id="JASCQP010000026">
    <property type="protein sequence ID" value="MDI5891540.1"/>
    <property type="molecule type" value="Genomic_DNA"/>
</dbReference>
<evidence type="ECO:0000256" key="1">
    <source>
        <dbReference type="SAM" id="MobiDB-lite"/>
    </source>
</evidence>
<gene>
    <name evidence="2" type="ORF">QLQ83_10565</name>
</gene>
<dbReference type="Proteomes" id="UP001225957">
    <property type="component" value="Unassembled WGS sequence"/>
</dbReference>
<keyword evidence="3" id="KW-1185">Reference proteome</keyword>
<evidence type="ECO:0008006" key="4">
    <source>
        <dbReference type="Google" id="ProtNLM"/>
    </source>
</evidence>
<sequence length="129" mass="14277">MNSTVRYASRPPTTMIVTPDRALSPVYTATQEGWIMATKASEHDTADPVEGKAHEAMNRAAQTAGKAEEYARQHASHADERVREVAAHGRQRADDLLERVTGHVREKPLLSIGIAFVAGVLYSSLRRRR</sequence>
<feature type="compositionally biased region" description="Basic and acidic residues" evidence="1">
    <location>
        <begin position="66"/>
        <end position="79"/>
    </location>
</feature>
<organism evidence="2 3">
    <name type="scientific">Halomonas rhizosphaerae</name>
    <dbReference type="NCBI Taxonomy" id="3043296"/>
    <lineage>
        <taxon>Bacteria</taxon>
        <taxon>Pseudomonadati</taxon>
        <taxon>Pseudomonadota</taxon>
        <taxon>Gammaproteobacteria</taxon>
        <taxon>Oceanospirillales</taxon>
        <taxon>Halomonadaceae</taxon>
        <taxon>Halomonas</taxon>
    </lineage>
</organism>
<reference evidence="2 3" key="1">
    <citation type="submission" date="2023-04" db="EMBL/GenBank/DDBJ databases">
        <title>Halomonas strains isolated from rhizosphere soil.</title>
        <authorList>
            <person name="Xu L."/>
            <person name="Sun J.-Q."/>
        </authorList>
    </citation>
    <scope>NUCLEOTIDE SEQUENCE [LARGE SCALE GENOMIC DNA]</scope>
    <source>
        <strain evidence="2 3">LR5S20</strain>
    </source>
</reference>
<name>A0ABT6UZY9_9GAMM</name>
<accession>A0ABT6UZY9</accession>
<dbReference type="RefSeq" id="WP_282735489.1">
    <property type="nucleotide sequence ID" value="NZ_JASCQP010000026.1"/>
</dbReference>
<proteinExistence type="predicted"/>
<evidence type="ECO:0000313" key="2">
    <source>
        <dbReference type="EMBL" id="MDI5891540.1"/>
    </source>
</evidence>
<protein>
    <recommendedName>
        <fullName evidence="4">DUF883 family protein</fullName>
    </recommendedName>
</protein>
<evidence type="ECO:0000313" key="3">
    <source>
        <dbReference type="Proteomes" id="UP001225957"/>
    </source>
</evidence>